<accession>A0ACA9L859</accession>
<sequence>TKPQWFFKKLKDLGKIKEKLLELPITDPFYCFIVNFNNLAFKKYNPNFEPSPQIELNSNLEDLYQNYCKQIMKSCPEHPAKYIVEQKRWHHQPLFGLSSSAFNQAQEYFNDIEVTEENIIFDEIINKENETNYLQPIGNSESYYDDIRVYPRKIQLILLHFNSEKLRFSWLAREEIIPTSFENHDVESIIEIYLIVKEIMKENYEVILKIIQEIERNFSQERSIQSIEYLKKVI</sequence>
<protein>
    <submittedName>
        <fullName evidence="1">32874_t:CDS:1</fullName>
    </submittedName>
</protein>
<keyword evidence="2" id="KW-1185">Reference proteome</keyword>
<gene>
    <name evidence="1" type="ORF">RPERSI_LOCUS2497</name>
</gene>
<evidence type="ECO:0000313" key="2">
    <source>
        <dbReference type="Proteomes" id="UP000789920"/>
    </source>
</evidence>
<evidence type="ECO:0000313" key="1">
    <source>
        <dbReference type="EMBL" id="CAG8516376.1"/>
    </source>
</evidence>
<comment type="caution">
    <text evidence="1">The sequence shown here is derived from an EMBL/GenBank/DDBJ whole genome shotgun (WGS) entry which is preliminary data.</text>
</comment>
<feature type="non-terminal residue" evidence="1">
    <location>
        <position position="1"/>
    </location>
</feature>
<proteinExistence type="predicted"/>
<organism evidence="1 2">
    <name type="scientific">Racocetra persica</name>
    <dbReference type="NCBI Taxonomy" id="160502"/>
    <lineage>
        <taxon>Eukaryota</taxon>
        <taxon>Fungi</taxon>
        <taxon>Fungi incertae sedis</taxon>
        <taxon>Mucoromycota</taxon>
        <taxon>Glomeromycotina</taxon>
        <taxon>Glomeromycetes</taxon>
        <taxon>Diversisporales</taxon>
        <taxon>Gigasporaceae</taxon>
        <taxon>Racocetra</taxon>
    </lineage>
</organism>
<reference evidence="1" key="1">
    <citation type="submission" date="2021-06" db="EMBL/GenBank/DDBJ databases">
        <authorList>
            <person name="Kallberg Y."/>
            <person name="Tangrot J."/>
            <person name="Rosling A."/>
        </authorList>
    </citation>
    <scope>NUCLEOTIDE SEQUENCE</scope>
    <source>
        <strain evidence="1">MA461A</strain>
    </source>
</reference>
<dbReference type="EMBL" id="CAJVQC010002713">
    <property type="protein sequence ID" value="CAG8516376.1"/>
    <property type="molecule type" value="Genomic_DNA"/>
</dbReference>
<name>A0ACA9L859_9GLOM</name>
<dbReference type="Proteomes" id="UP000789920">
    <property type="component" value="Unassembled WGS sequence"/>
</dbReference>